<keyword evidence="1" id="KW-0175">Coiled coil</keyword>
<feature type="region of interest" description="Disordered" evidence="2">
    <location>
        <begin position="1"/>
        <end position="38"/>
    </location>
</feature>
<feature type="compositionally biased region" description="Basic and acidic residues" evidence="2">
    <location>
        <begin position="10"/>
        <end position="38"/>
    </location>
</feature>
<dbReference type="RefSeq" id="XP_038813503.1">
    <property type="nucleotide sequence ID" value="XM_038949764.1"/>
</dbReference>
<accession>A0ABQ7IWC3</accession>
<protein>
    <submittedName>
        <fullName evidence="3">Uncharacterized protein</fullName>
    </submittedName>
</protein>
<dbReference type="Proteomes" id="UP000783213">
    <property type="component" value="Unassembled WGS sequence"/>
</dbReference>
<evidence type="ECO:0000256" key="1">
    <source>
        <dbReference type="SAM" id="Coils"/>
    </source>
</evidence>
<comment type="caution">
    <text evidence="3">The sequence shown here is derived from an EMBL/GenBank/DDBJ whole genome shotgun (WGS) entry which is preliminary data.</text>
</comment>
<dbReference type="EMBL" id="RCSX01000004">
    <property type="protein sequence ID" value="KAF7935925.1"/>
    <property type="molecule type" value="Genomic_DNA"/>
</dbReference>
<proteinExistence type="predicted"/>
<name>A0ABQ7IWC3_9HELO</name>
<reference evidence="3 4" key="1">
    <citation type="journal article" date="2020" name="Genome Biol. Evol.">
        <title>Comparative genomics of Sclerotiniaceae.</title>
        <authorList>
            <person name="Valero Jimenez C.A."/>
            <person name="Steentjes M."/>
            <person name="Scholten O.E."/>
            <person name="Van Kan J.A.L."/>
        </authorList>
    </citation>
    <scope>NUCLEOTIDE SEQUENCE [LARGE SCALE GENOMIC DNA]</scope>
    <source>
        <strain evidence="3 4">B1</strain>
    </source>
</reference>
<evidence type="ECO:0000313" key="4">
    <source>
        <dbReference type="Proteomes" id="UP000783213"/>
    </source>
</evidence>
<keyword evidence="4" id="KW-1185">Reference proteome</keyword>
<sequence length="164" mass="18852">MHLPGNHTQPRLEKYQPLDGHDGVEREDTKSTKSEAVKARVKELEAERDAQREKIANLSRELHKQRKITATQQEILENLVNENKRHSGLLNSVRESLNVANHQVLTTKNIHKDGVTSFKESIKFLKNGRIVVKTVADEHTIELNKLRKRLQILEERDLGAEDDV</sequence>
<dbReference type="GeneID" id="62228919"/>
<evidence type="ECO:0000313" key="3">
    <source>
        <dbReference type="EMBL" id="KAF7935925.1"/>
    </source>
</evidence>
<organism evidence="3 4">
    <name type="scientific">Botrytis deweyae</name>
    <dbReference type="NCBI Taxonomy" id="2478750"/>
    <lineage>
        <taxon>Eukaryota</taxon>
        <taxon>Fungi</taxon>
        <taxon>Dikarya</taxon>
        <taxon>Ascomycota</taxon>
        <taxon>Pezizomycotina</taxon>
        <taxon>Leotiomycetes</taxon>
        <taxon>Helotiales</taxon>
        <taxon>Sclerotiniaceae</taxon>
        <taxon>Botrytis</taxon>
    </lineage>
</organism>
<gene>
    <name evidence="3" type="ORF">EAE98_002145</name>
</gene>
<evidence type="ECO:0000256" key="2">
    <source>
        <dbReference type="SAM" id="MobiDB-lite"/>
    </source>
</evidence>
<feature type="coiled-coil region" evidence="1">
    <location>
        <begin position="136"/>
        <end position="163"/>
    </location>
</feature>